<dbReference type="RefSeq" id="WP_343854302.1">
    <property type="nucleotide sequence ID" value="NZ_BAAAFI010000046.1"/>
</dbReference>
<comment type="caution">
    <text evidence="3">The sequence shown here is derived from an EMBL/GenBank/DDBJ whole genome shotgun (WGS) entry which is preliminary data.</text>
</comment>
<sequence>MKKLTLFISAFAISTMAFSQEILTGPKFKNAPVGRVQGPKITLVHESTPTTITGPAAKNAEVWMTKSSPKLKVGFRDVIDNPKGLEAKNCNPWDKKPAEVDSKAVYQEPKSMRPKKGWIH</sequence>
<feature type="region of interest" description="Disordered" evidence="1">
    <location>
        <begin position="101"/>
        <end position="120"/>
    </location>
</feature>
<protein>
    <submittedName>
        <fullName evidence="3">Uncharacterized protein</fullName>
    </submittedName>
</protein>
<reference evidence="4" key="1">
    <citation type="journal article" date="2019" name="Int. J. Syst. Evol. Microbiol.">
        <title>The Global Catalogue of Microorganisms (GCM) 10K type strain sequencing project: providing services to taxonomists for standard genome sequencing and annotation.</title>
        <authorList>
            <consortium name="The Broad Institute Genomics Platform"/>
            <consortium name="The Broad Institute Genome Sequencing Center for Infectious Disease"/>
            <person name="Wu L."/>
            <person name="Ma J."/>
        </authorList>
    </citation>
    <scope>NUCLEOTIDE SEQUENCE [LARGE SCALE GENOMIC DNA]</scope>
    <source>
        <strain evidence="4">JCM 16112</strain>
    </source>
</reference>
<keyword evidence="4" id="KW-1185">Reference proteome</keyword>
<accession>A0ABP3YHG5</accession>
<keyword evidence="2" id="KW-0732">Signal</keyword>
<organism evidence="3 4">
    <name type="scientific">Algoriphagus jejuensis</name>
    <dbReference type="NCBI Taxonomy" id="419934"/>
    <lineage>
        <taxon>Bacteria</taxon>
        <taxon>Pseudomonadati</taxon>
        <taxon>Bacteroidota</taxon>
        <taxon>Cytophagia</taxon>
        <taxon>Cytophagales</taxon>
        <taxon>Cyclobacteriaceae</taxon>
        <taxon>Algoriphagus</taxon>
    </lineage>
</organism>
<evidence type="ECO:0000256" key="1">
    <source>
        <dbReference type="SAM" id="MobiDB-lite"/>
    </source>
</evidence>
<dbReference type="EMBL" id="BAAAFI010000046">
    <property type="protein sequence ID" value="GAA0880773.1"/>
    <property type="molecule type" value="Genomic_DNA"/>
</dbReference>
<evidence type="ECO:0000313" key="3">
    <source>
        <dbReference type="EMBL" id="GAA0880773.1"/>
    </source>
</evidence>
<evidence type="ECO:0000256" key="2">
    <source>
        <dbReference type="SAM" id="SignalP"/>
    </source>
</evidence>
<feature type="chain" id="PRO_5047083011" evidence="2">
    <location>
        <begin position="20"/>
        <end position="120"/>
    </location>
</feature>
<gene>
    <name evidence="3" type="ORF">GCM10009119_37430</name>
</gene>
<name>A0ABP3YHG5_9BACT</name>
<feature type="signal peptide" evidence="2">
    <location>
        <begin position="1"/>
        <end position="19"/>
    </location>
</feature>
<dbReference type="Proteomes" id="UP001500469">
    <property type="component" value="Unassembled WGS sequence"/>
</dbReference>
<proteinExistence type="predicted"/>
<evidence type="ECO:0000313" key="4">
    <source>
        <dbReference type="Proteomes" id="UP001500469"/>
    </source>
</evidence>